<name>A0A1H9PGN0_9FIRM</name>
<dbReference type="GO" id="GO:0005737">
    <property type="term" value="C:cytoplasm"/>
    <property type="evidence" value="ECO:0007669"/>
    <property type="project" value="TreeGrafter"/>
</dbReference>
<dbReference type="AlphaFoldDB" id="A0A1H9PGN0"/>
<gene>
    <name evidence="2" type="ORF">SAMN02910429_00258</name>
</gene>
<dbReference type="GO" id="GO:0016020">
    <property type="term" value="C:membrane"/>
    <property type="evidence" value="ECO:0007669"/>
    <property type="project" value="InterPro"/>
</dbReference>
<sequence>MTYDFIKTKPYEIGEHTKDNKIILSFDKKHHIKLSATAKKILDKFDGSSSLEDIHLALEKEEINLSTEELSIFVDKILVPNSLIEGTEYVPNKDSLLWLKIELFETDKLSFLFEKLRFFYKKSIVFFMLFLIFCSISYSSYALVSNHMNLKSVNSVKILLIVALDIIIHEIGHVVAAYKYNVRVGKVGLGIFLFYPVMFVDMSNIWRCKNTQRAVVDIGGTYFQLFLLIILSVIGYFTGDINYHLTNVSIFVAVIINLLPIIKLDGYWLFCDILELDNLSKNTIDRLKSQRNIHKYNSINDNQQNDICKNKDSKYILFSNLYLVSIVIALIVTIVYSINIVKNWNRLVGYFNIIKLDLIHQDVNLVLTHLNEIFIYILPLVFIIYMTLSELIKAFFRRKKHDKTN</sequence>
<accession>A0A1H9PGN0</accession>
<feature type="transmembrane region" description="Helical" evidence="1">
    <location>
        <begin position="243"/>
        <end position="262"/>
    </location>
</feature>
<evidence type="ECO:0000256" key="1">
    <source>
        <dbReference type="SAM" id="Phobius"/>
    </source>
</evidence>
<feature type="transmembrane region" description="Helical" evidence="1">
    <location>
        <begin position="214"/>
        <end position="237"/>
    </location>
</feature>
<dbReference type="RefSeq" id="WP_022749292.1">
    <property type="nucleotide sequence ID" value="NZ_FOGW01000004.1"/>
</dbReference>
<keyword evidence="1" id="KW-0812">Transmembrane</keyword>
<dbReference type="Proteomes" id="UP000182471">
    <property type="component" value="Unassembled WGS sequence"/>
</dbReference>
<feature type="transmembrane region" description="Helical" evidence="1">
    <location>
        <begin position="156"/>
        <end position="178"/>
    </location>
</feature>
<keyword evidence="2" id="KW-0378">Hydrolase</keyword>
<keyword evidence="1" id="KW-1133">Transmembrane helix</keyword>
<proteinExistence type="predicted"/>
<keyword evidence="1" id="KW-0472">Membrane</keyword>
<reference evidence="3" key="1">
    <citation type="submission" date="2016-10" db="EMBL/GenBank/DDBJ databases">
        <authorList>
            <person name="Varghese N."/>
            <person name="Submissions S."/>
        </authorList>
    </citation>
    <scope>NUCLEOTIDE SEQUENCE [LARGE SCALE GENOMIC DNA]</scope>
    <source>
        <strain evidence="3">S1b</strain>
    </source>
</reference>
<dbReference type="InterPro" id="IPR001193">
    <property type="entry name" value="MBTPS2"/>
</dbReference>
<feature type="transmembrane region" description="Helical" evidence="1">
    <location>
        <begin position="184"/>
        <end position="202"/>
    </location>
</feature>
<dbReference type="EMBL" id="FOGW01000004">
    <property type="protein sequence ID" value="SER47371.1"/>
    <property type="molecule type" value="Genomic_DNA"/>
</dbReference>
<keyword evidence="2" id="KW-0482">Metalloprotease</keyword>
<dbReference type="PANTHER" id="PTHR13325">
    <property type="entry name" value="PROTEASE M50 MEMBRANE-BOUND TRANSCRIPTION FACTOR SITE 2 PROTEASE"/>
    <property type="match status" value="1"/>
</dbReference>
<keyword evidence="2" id="KW-0645">Protease</keyword>
<keyword evidence="3" id="KW-1185">Reference proteome</keyword>
<evidence type="ECO:0000313" key="2">
    <source>
        <dbReference type="EMBL" id="SER47371.1"/>
    </source>
</evidence>
<evidence type="ECO:0000313" key="3">
    <source>
        <dbReference type="Proteomes" id="UP000182471"/>
    </source>
</evidence>
<protein>
    <submittedName>
        <fullName evidence="2">Putative peptide zinc metalloprotease protein</fullName>
    </submittedName>
</protein>
<feature type="transmembrane region" description="Helical" evidence="1">
    <location>
        <begin position="124"/>
        <end position="144"/>
    </location>
</feature>
<organism evidence="2 3">
    <name type="scientific">Lachnobacterium bovis</name>
    <dbReference type="NCBI Taxonomy" id="140626"/>
    <lineage>
        <taxon>Bacteria</taxon>
        <taxon>Bacillati</taxon>
        <taxon>Bacillota</taxon>
        <taxon>Clostridia</taxon>
        <taxon>Lachnospirales</taxon>
        <taxon>Lachnospiraceae</taxon>
        <taxon>Lachnobacterium</taxon>
    </lineage>
</organism>
<dbReference type="PANTHER" id="PTHR13325:SF3">
    <property type="entry name" value="MEMBRANE-BOUND TRANSCRIPTION FACTOR SITE-2 PROTEASE"/>
    <property type="match status" value="1"/>
</dbReference>
<dbReference type="GO" id="GO:0031293">
    <property type="term" value="P:membrane protein intracellular domain proteolysis"/>
    <property type="evidence" value="ECO:0007669"/>
    <property type="project" value="TreeGrafter"/>
</dbReference>
<feature type="transmembrane region" description="Helical" evidence="1">
    <location>
        <begin position="315"/>
        <end position="338"/>
    </location>
</feature>
<dbReference type="GO" id="GO:0004222">
    <property type="term" value="F:metalloendopeptidase activity"/>
    <property type="evidence" value="ECO:0007669"/>
    <property type="project" value="InterPro"/>
</dbReference>
<dbReference type="CDD" id="cd05709">
    <property type="entry name" value="S2P-M50"/>
    <property type="match status" value="1"/>
</dbReference>
<feature type="transmembrane region" description="Helical" evidence="1">
    <location>
        <begin position="373"/>
        <end position="396"/>
    </location>
</feature>